<protein>
    <submittedName>
        <fullName evidence="1">Unannotated protein</fullName>
    </submittedName>
</protein>
<gene>
    <name evidence="1" type="ORF">UFOPK3772_03236</name>
</gene>
<dbReference type="InterPro" id="IPR007263">
    <property type="entry name" value="DCC1-like"/>
</dbReference>
<dbReference type="AlphaFoldDB" id="A0A6J7LUC9"/>
<dbReference type="GO" id="GO:0015035">
    <property type="term" value="F:protein-disulfide reductase activity"/>
    <property type="evidence" value="ECO:0007669"/>
    <property type="project" value="InterPro"/>
</dbReference>
<name>A0A6J7LUC9_9ZZZZ</name>
<organism evidence="1">
    <name type="scientific">freshwater metagenome</name>
    <dbReference type="NCBI Taxonomy" id="449393"/>
    <lineage>
        <taxon>unclassified sequences</taxon>
        <taxon>metagenomes</taxon>
        <taxon>ecological metagenomes</taxon>
    </lineage>
</organism>
<sequence length="89" mass="9500">MAPWQRSDIKALGITPEQCAEAVWFVEGGHRSSGGAAIAHALGHCRQPWRAIGAVIGWRAIAWLTEGVYRVVAANRHRLPGSTAACGPD</sequence>
<accession>A0A6J7LUC9</accession>
<evidence type="ECO:0000313" key="1">
    <source>
        <dbReference type="EMBL" id="CAB4969519.1"/>
    </source>
</evidence>
<proteinExistence type="predicted"/>
<reference evidence="1" key="1">
    <citation type="submission" date="2020-05" db="EMBL/GenBank/DDBJ databases">
        <authorList>
            <person name="Chiriac C."/>
            <person name="Salcher M."/>
            <person name="Ghai R."/>
            <person name="Kavagutti S V."/>
        </authorList>
    </citation>
    <scope>NUCLEOTIDE SEQUENCE</scope>
</reference>
<dbReference type="Pfam" id="PF04134">
    <property type="entry name" value="DCC1-like"/>
    <property type="match status" value="1"/>
</dbReference>
<dbReference type="EMBL" id="CAFBNE010000175">
    <property type="protein sequence ID" value="CAB4969519.1"/>
    <property type="molecule type" value="Genomic_DNA"/>
</dbReference>